<keyword evidence="1" id="KW-0812">Transmembrane</keyword>
<keyword evidence="2" id="KW-0418">Kinase</keyword>
<evidence type="ECO:0000256" key="1">
    <source>
        <dbReference type="SAM" id="Phobius"/>
    </source>
</evidence>
<reference evidence="2 3" key="1">
    <citation type="submission" date="2021-04" db="EMBL/GenBank/DDBJ databases">
        <title>Paenibacillus sp. DLE-14 whole genome sequence.</title>
        <authorList>
            <person name="Ham Y.J."/>
        </authorList>
    </citation>
    <scope>NUCLEOTIDE SEQUENCE [LARGE SCALE GENOMIC DNA]</scope>
    <source>
        <strain evidence="2 3">DLE-14</strain>
    </source>
</reference>
<keyword evidence="1" id="KW-0472">Membrane</keyword>
<organism evidence="2 3">
    <name type="scientific">Paenibacillus lignilyticus</name>
    <dbReference type="NCBI Taxonomy" id="1172615"/>
    <lineage>
        <taxon>Bacteria</taxon>
        <taxon>Bacillati</taxon>
        <taxon>Bacillota</taxon>
        <taxon>Bacilli</taxon>
        <taxon>Bacillales</taxon>
        <taxon>Paenibacillaceae</taxon>
        <taxon>Paenibacillus</taxon>
    </lineage>
</organism>
<evidence type="ECO:0000313" key="3">
    <source>
        <dbReference type="Proteomes" id="UP000673394"/>
    </source>
</evidence>
<accession>A0ABS5CMS3</accession>
<dbReference type="Proteomes" id="UP000673394">
    <property type="component" value="Unassembled WGS sequence"/>
</dbReference>
<gene>
    <name evidence="2" type="ORF">I8J30_31325</name>
</gene>
<feature type="non-terminal residue" evidence="2">
    <location>
        <position position="203"/>
    </location>
</feature>
<evidence type="ECO:0000313" key="2">
    <source>
        <dbReference type="EMBL" id="MBP3967170.1"/>
    </source>
</evidence>
<name>A0ABS5CMS3_9BACL</name>
<keyword evidence="2" id="KW-0808">Transferase</keyword>
<keyword evidence="1" id="KW-1133">Transmembrane helix</keyword>
<protein>
    <submittedName>
        <fullName evidence="2">Two-component sensor histidine kinase</fullName>
    </submittedName>
</protein>
<dbReference type="GO" id="GO:0016301">
    <property type="term" value="F:kinase activity"/>
    <property type="evidence" value="ECO:0007669"/>
    <property type="project" value="UniProtKB-KW"/>
</dbReference>
<keyword evidence="3" id="KW-1185">Reference proteome</keyword>
<feature type="transmembrane region" description="Helical" evidence="1">
    <location>
        <begin position="174"/>
        <end position="197"/>
    </location>
</feature>
<proteinExistence type="predicted"/>
<sequence>MNTIRNKMMLLSILIWIIMAVIWLSMNLFNQRTVEKYNEILQRYLLMNQASEQSQQALTSLNNYRISLSQESLQQYFDDSNKLLHTKSELNWLRNANNAMLLDNFQHMLESQAEAMGLAVRFQKDNNEDEVAKKFDEASNISKYISEATLTLISGEQKTYNAFYRKIIKRSDDLLKMGFWTLALVSLMLLIFSFRFVNSVTQP</sequence>
<feature type="transmembrane region" description="Helical" evidence="1">
    <location>
        <begin position="6"/>
        <end position="26"/>
    </location>
</feature>
<dbReference type="EMBL" id="JAGKSP010000033">
    <property type="protein sequence ID" value="MBP3967170.1"/>
    <property type="molecule type" value="Genomic_DNA"/>
</dbReference>
<comment type="caution">
    <text evidence="2">The sequence shown here is derived from an EMBL/GenBank/DDBJ whole genome shotgun (WGS) entry which is preliminary data.</text>
</comment>